<dbReference type="Proteomes" id="UP001159405">
    <property type="component" value="Unassembled WGS sequence"/>
</dbReference>
<keyword evidence="6 10" id="KW-0804">Transcription</keyword>
<dbReference type="Pfam" id="PF00046">
    <property type="entry name" value="Homeodomain"/>
    <property type="match status" value="1"/>
</dbReference>
<dbReference type="InterPro" id="IPR051649">
    <property type="entry name" value="CUT_Homeobox"/>
</dbReference>
<evidence type="ECO:0000256" key="7">
    <source>
        <dbReference type="ARBA" id="ARBA00023242"/>
    </source>
</evidence>
<comment type="similarity">
    <text evidence="2 10">Belongs to the CUT homeobox family.</text>
</comment>
<dbReference type="SUPFAM" id="SSF47413">
    <property type="entry name" value="lambda repressor-like DNA-binding domains"/>
    <property type="match status" value="2"/>
</dbReference>
<gene>
    <name evidence="13" type="ORF">PLOB_00011220</name>
</gene>
<protein>
    <recommendedName>
        <fullName evidence="10">DNA-binding protein SATB</fullName>
    </recommendedName>
    <alternativeName>
        <fullName evidence="10">Special AT-rich sequence-binding protein</fullName>
    </alternativeName>
</protein>
<comment type="caution">
    <text evidence="13">The sequence shown here is derived from an EMBL/GenBank/DDBJ whole genome shotgun (WGS) entry which is preliminary data.</text>
</comment>
<evidence type="ECO:0000313" key="14">
    <source>
        <dbReference type="Proteomes" id="UP001159405"/>
    </source>
</evidence>
<evidence type="ECO:0000256" key="8">
    <source>
        <dbReference type="PROSITE-ProRule" id="PRU00108"/>
    </source>
</evidence>
<name>A0ABN8NBR9_9CNID</name>
<evidence type="ECO:0000256" key="2">
    <source>
        <dbReference type="ARBA" id="ARBA00008190"/>
    </source>
</evidence>
<dbReference type="PROSITE" id="PS50071">
    <property type="entry name" value="HOMEOBOX_2"/>
    <property type="match status" value="1"/>
</dbReference>
<dbReference type="SUPFAM" id="SSF46689">
    <property type="entry name" value="Homeodomain-like"/>
    <property type="match status" value="1"/>
</dbReference>
<dbReference type="InterPro" id="IPR001356">
    <property type="entry name" value="HD"/>
</dbReference>
<evidence type="ECO:0000259" key="11">
    <source>
        <dbReference type="PROSITE" id="PS50071"/>
    </source>
</evidence>
<organism evidence="13 14">
    <name type="scientific">Porites lobata</name>
    <dbReference type="NCBI Taxonomy" id="104759"/>
    <lineage>
        <taxon>Eukaryota</taxon>
        <taxon>Metazoa</taxon>
        <taxon>Cnidaria</taxon>
        <taxon>Anthozoa</taxon>
        <taxon>Hexacorallia</taxon>
        <taxon>Scleractinia</taxon>
        <taxon>Fungiina</taxon>
        <taxon>Poritidae</taxon>
        <taxon>Porites</taxon>
    </lineage>
</organism>
<evidence type="ECO:0000256" key="6">
    <source>
        <dbReference type="ARBA" id="ARBA00023163"/>
    </source>
</evidence>
<keyword evidence="5 8" id="KW-0371">Homeobox</keyword>
<accession>A0ABN8NBR9</accession>
<keyword evidence="4 8" id="KW-0238">DNA-binding</keyword>
<comment type="subcellular location">
    <subcellularLocation>
        <location evidence="1 8 9">Nucleus</location>
    </subcellularLocation>
</comment>
<evidence type="ECO:0000256" key="9">
    <source>
        <dbReference type="RuleBase" id="RU000682"/>
    </source>
</evidence>
<sequence length="362" mass="40966">MEATEDNSAMKVTLICVFTVNSLNGYRYKMDTLLKWTPRVILSVKIIIPCKKMGELEVFLAKHGGQISAVETLQVQDTSGSQLDDQSNVIVPTNDDVLDTAQVSGKVLLLLQLYRIPIAQFGLHVLQRSPSRTSELLNKPKSFENLSQDGREVYRKMKRWLEQEGPIAGLKRKIQGSQTDDQQSNVIVPAAADVLDTAQVSGKVLNLLQLYKIPISQFGLHVLERSQGRTSELLNKPKPFEKLSQDGREVYRKMKRWLEQEDPIGYVRRKIVQGKRKRGQSTSTVVVRTKFSVLQRIALEALYKDTKYPAHGVIEEFANSYNLDSRTVRIWFNNKRQRGENSGNAAASVESDYNVAESKELI</sequence>
<evidence type="ECO:0000256" key="5">
    <source>
        <dbReference type="ARBA" id="ARBA00023155"/>
    </source>
</evidence>
<dbReference type="Gene3D" id="1.10.10.60">
    <property type="entry name" value="Homeodomain-like"/>
    <property type="match status" value="1"/>
</dbReference>
<dbReference type="PROSITE" id="PS51042">
    <property type="entry name" value="CUT"/>
    <property type="match status" value="2"/>
</dbReference>
<proteinExistence type="inferred from homology"/>
<feature type="domain" description="Homeobox" evidence="11">
    <location>
        <begin position="288"/>
        <end position="342"/>
    </location>
</feature>
<evidence type="ECO:0000256" key="1">
    <source>
        <dbReference type="ARBA" id="ARBA00004123"/>
    </source>
</evidence>
<feature type="domain" description="CUT" evidence="12">
    <location>
        <begin position="89"/>
        <end position="176"/>
    </location>
</feature>
<dbReference type="InterPro" id="IPR009057">
    <property type="entry name" value="Homeodomain-like_sf"/>
</dbReference>
<dbReference type="PANTHER" id="PTHR14057">
    <property type="entry name" value="TRANSCRIPTION FACTOR ONECUT"/>
    <property type="match status" value="1"/>
</dbReference>
<dbReference type="SMART" id="SM01109">
    <property type="entry name" value="CUT"/>
    <property type="match status" value="2"/>
</dbReference>
<dbReference type="InterPro" id="IPR010982">
    <property type="entry name" value="Lambda_DNA-bd_dom_sf"/>
</dbReference>
<evidence type="ECO:0000256" key="3">
    <source>
        <dbReference type="ARBA" id="ARBA00023015"/>
    </source>
</evidence>
<evidence type="ECO:0000256" key="10">
    <source>
        <dbReference type="RuleBase" id="RU361129"/>
    </source>
</evidence>
<evidence type="ECO:0000313" key="13">
    <source>
        <dbReference type="EMBL" id="CAH3103331.1"/>
    </source>
</evidence>
<dbReference type="InterPro" id="IPR003350">
    <property type="entry name" value="CUT_dom"/>
</dbReference>
<keyword evidence="14" id="KW-1185">Reference proteome</keyword>
<dbReference type="SMART" id="SM00389">
    <property type="entry name" value="HOX"/>
    <property type="match status" value="1"/>
</dbReference>
<dbReference type="EMBL" id="CALNXK010000016">
    <property type="protein sequence ID" value="CAH3103331.1"/>
    <property type="molecule type" value="Genomic_DNA"/>
</dbReference>
<dbReference type="Pfam" id="PF02376">
    <property type="entry name" value="CUT"/>
    <property type="match status" value="2"/>
</dbReference>
<evidence type="ECO:0000259" key="12">
    <source>
        <dbReference type="PROSITE" id="PS51042"/>
    </source>
</evidence>
<reference evidence="13 14" key="1">
    <citation type="submission" date="2022-05" db="EMBL/GenBank/DDBJ databases">
        <authorList>
            <consortium name="Genoscope - CEA"/>
            <person name="William W."/>
        </authorList>
    </citation>
    <scope>NUCLEOTIDE SEQUENCE [LARGE SCALE GENOMIC DNA]</scope>
</reference>
<evidence type="ECO:0000256" key="4">
    <source>
        <dbReference type="ARBA" id="ARBA00023125"/>
    </source>
</evidence>
<feature type="DNA-binding region" description="Homeobox" evidence="8">
    <location>
        <begin position="290"/>
        <end position="343"/>
    </location>
</feature>
<dbReference type="CDD" id="cd00086">
    <property type="entry name" value="homeodomain"/>
    <property type="match status" value="1"/>
</dbReference>
<keyword evidence="3 10" id="KW-0805">Transcription regulation</keyword>
<dbReference type="Gene3D" id="1.10.260.40">
    <property type="entry name" value="lambda repressor-like DNA-binding domains"/>
    <property type="match status" value="2"/>
</dbReference>
<keyword evidence="7 8" id="KW-0539">Nucleus</keyword>
<dbReference type="PANTHER" id="PTHR14057:SF47">
    <property type="entry name" value="HOMEOBOX PROTEIN ONECUT"/>
    <property type="match status" value="1"/>
</dbReference>
<feature type="domain" description="CUT" evidence="12">
    <location>
        <begin position="186"/>
        <end position="273"/>
    </location>
</feature>